<evidence type="ECO:0000313" key="1">
    <source>
        <dbReference type="EMBL" id="JAH35884.1"/>
    </source>
</evidence>
<proteinExistence type="predicted"/>
<accession>A0A0E9S3A4</accession>
<reference evidence="1" key="2">
    <citation type="journal article" date="2015" name="Fish Shellfish Immunol.">
        <title>Early steps in the European eel (Anguilla anguilla)-Vibrio vulnificus interaction in the gills: Role of the RtxA13 toxin.</title>
        <authorList>
            <person name="Callol A."/>
            <person name="Pajuelo D."/>
            <person name="Ebbesson L."/>
            <person name="Teles M."/>
            <person name="MacKenzie S."/>
            <person name="Amaro C."/>
        </authorList>
    </citation>
    <scope>NUCLEOTIDE SEQUENCE</scope>
</reference>
<dbReference type="AlphaFoldDB" id="A0A0E9S3A4"/>
<reference evidence="1" key="1">
    <citation type="submission" date="2014-11" db="EMBL/GenBank/DDBJ databases">
        <authorList>
            <person name="Amaro Gonzalez C."/>
        </authorList>
    </citation>
    <scope>NUCLEOTIDE SEQUENCE</scope>
</reference>
<protein>
    <submittedName>
        <fullName evidence="1">Uncharacterized protein</fullName>
    </submittedName>
</protein>
<organism evidence="1">
    <name type="scientific">Anguilla anguilla</name>
    <name type="common">European freshwater eel</name>
    <name type="synonym">Muraena anguilla</name>
    <dbReference type="NCBI Taxonomy" id="7936"/>
    <lineage>
        <taxon>Eukaryota</taxon>
        <taxon>Metazoa</taxon>
        <taxon>Chordata</taxon>
        <taxon>Craniata</taxon>
        <taxon>Vertebrata</taxon>
        <taxon>Euteleostomi</taxon>
        <taxon>Actinopterygii</taxon>
        <taxon>Neopterygii</taxon>
        <taxon>Teleostei</taxon>
        <taxon>Anguilliformes</taxon>
        <taxon>Anguillidae</taxon>
        <taxon>Anguilla</taxon>
    </lineage>
</organism>
<name>A0A0E9S3A4_ANGAN</name>
<dbReference type="EMBL" id="GBXM01079616">
    <property type="protein sequence ID" value="JAH28961.1"/>
    <property type="molecule type" value="Transcribed_RNA"/>
</dbReference>
<dbReference type="EMBL" id="GBXM01072693">
    <property type="protein sequence ID" value="JAH35884.1"/>
    <property type="molecule type" value="Transcribed_RNA"/>
</dbReference>
<sequence length="39" mass="4600">MLNYFFKSSIISDTLPLTFELSVCELIVKYLYLVLFCTM</sequence>